<dbReference type="SUPFAM" id="SSF54001">
    <property type="entry name" value="Cysteine proteinases"/>
    <property type="match status" value="1"/>
</dbReference>
<proteinExistence type="inferred from homology"/>
<evidence type="ECO:0000256" key="1">
    <source>
        <dbReference type="ARBA" id="ARBA00007074"/>
    </source>
</evidence>
<keyword evidence="4" id="KW-0788">Thiol protease</keyword>
<dbReference type="STRING" id="235985.SAMN05414137_112187"/>
<evidence type="ECO:0000256" key="3">
    <source>
        <dbReference type="ARBA" id="ARBA00022801"/>
    </source>
</evidence>
<organism evidence="9 10">
    <name type="scientific">Streptacidiphilus jiangxiensis</name>
    <dbReference type="NCBI Taxonomy" id="235985"/>
    <lineage>
        <taxon>Bacteria</taxon>
        <taxon>Bacillati</taxon>
        <taxon>Actinomycetota</taxon>
        <taxon>Actinomycetes</taxon>
        <taxon>Kitasatosporales</taxon>
        <taxon>Streptomycetaceae</taxon>
        <taxon>Streptacidiphilus</taxon>
    </lineage>
</organism>
<feature type="signal peptide" evidence="7">
    <location>
        <begin position="1"/>
        <end position="35"/>
    </location>
</feature>
<feature type="domain" description="NlpC/P60" evidence="8">
    <location>
        <begin position="234"/>
        <end position="349"/>
    </location>
</feature>
<dbReference type="Proteomes" id="UP000183015">
    <property type="component" value="Unassembled WGS sequence"/>
</dbReference>
<feature type="coiled-coil region" evidence="5">
    <location>
        <begin position="143"/>
        <end position="198"/>
    </location>
</feature>
<reference evidence="10" key="1">
    <citation type="submission" date="2016-10" db="EMBL/GenBank/DDBJ databases">
        <authorList>
            <person name="Varghese N."/>
        </authorList>
    </citation>
    <scope>NUCLEOTIDE SEQUENCE [LARGE SCALE GENOMIC DNA]</scope>
    <source>
        <strain evidence="10">DSM 45096 / BCRC 16803 / CGMCC 4.1857 / CIP 109030 / JCM 12277 / KCTC 19219 / NBRC 100920 / 33214</strain>
    </source>
</reference>
<evidence type="ECO:0000256" key="2">
    <source>
        <dbReference type="ARBA" id="ARBA00022670"/>
    </source>
</evidence>
<evidence type="ECO:0000313" key="10">
    <source>
        <dbReference type="Proteomes" id="UP000183015"/>
    </source>
</evidence>
<dbReference type="EMBL" id="FOAZ01000012">
    <property type="protein sequence ID" value="SEL75313.1"/>
    <property type="molecule type" value="Genomic_DNA"/>
</dbReference>
<dbReference type="InterPro" id="IPR000064">
    <property type="entry name" value="NLP_P60_dom"/>
</dbReference>
<feature type="compositionally biased region" description="Low complexity" evidence="6">
    <location>
        <begin position="211"/>
        <end position="220"/>
    </location>
</feature>
<evidence type="ECO:0000256" key="7">
    <source>
        <dbReference type="SAM" id="SignalP"/>
    </source>
</evidence>
<comment type="similarity">
    <text evidence="1">Belongs to the peptidase C40 family.</text>
</comment>
<feature type="coiled-coil region" evidence="5">
    <location>
        <begin position="41"/>
        <end position="89"/>
    </location>
</feature>
<keyword evidence="3 9" id="KW-0378">Hydrolase</keyword>
<name>A0A1H7SRZ7_STRJI</name>
<dbReference type="Pfam" id="PF00877">
    <property type="entry name" value="NLPC_P60"/>
    <property type="match status" value="1"/>
</dbReference>
<keyword evidence="2" id="KW-0645">Protease</keyword>
<evidence type="ECO:0000259" key="8">
    <source>
        <dbReference type="PROSITE" id="PS51935"/>
    </source>
</evidence>
<dbReference type="PANTHER" id="PTHR47359">
    <property type="entry name" value="PEPTIDOGLYCAN DL-ENDOPEPTIDASE CWLO"/>
    <property type="match status" value="1"/>
</dbReference>
<dbReference type="InterPro" id="IPR038765">
    <property type="entry name" value="Papain-like_cys_pep_sf"/>
</dbReference>
<dbReference type="PANTHER" id="PTHR47359:SF3">
    <property type="entry name" value="NLP_P60 DOMAIN-CONTAINING PROTEIN-RELATED"/>
    <property type="match status" value="1"/>
</dbReference>
<accession>A0A1H7SRZ7</accession>
<dbReference type="Gene3D" id="3.90.1720.10">
    <property type="entry name" value="endopeptidase domain like (from Nostoc punctiforme)"/>
    <property type="match status" value="1"/>
</dbReference>
<gene>
    <name evidence="9" type="ORF">SAMN05414137_112187</name>
</gene>
<keyword evidence="7" id="KW-0732">Signal</keyword>
<dbReference type="Gene3D" id="6.10.250.3150">
    <property type="match status" value="1"/>
</dbReference>
<dbReference type="GO" id="GO:0006508">
    <property type="term" value="P:proteolysis"/>
    <property type="evidence" value="ECO:0007669"/>
    <property type="project" value="UniProtKB-KW"/>
</dbReference>
<dbReference type="PROSITE" id="PS51935">
    <property type="entry name" value="NLPC_P60"/>
    <property type="match status" value="1"/>
</dbReference>
<evidence type="ECO:0000313" key="9">
    <source>
        <dbReference type="EMBL" id="SEL75313.1"/>
    </source>
</evidence>
<dbReference type="eggNOG" id="COG3883">
    <property type="taxonomic scope" value="Bacteria"/>
</dbReference>
<dbReference type="AlphaFoldDB" id="A0A1H7SRZ7"/>
<keyword evidence="10" id="KW-1185">Reference proteome</keyword>
<sequence>MASHRRPKSPSRARMSVLTAAAATAVAVSAQSAQAAPKPTTDQLRSQLQQLNTEADQAVQKYDQSQEQLQQQQTKVSGLQDQIARSQADVNTRLEQLGEIANQQYATGQVDPTVQLLLSATPDDYLSKASSLGQLTSNQASAISQLQAEEQKLDGQKSQAEQTLQQMDATTKQLAAQKAEAQKKVQQTQALLDSMTAAQRAAVVNGGSSSGGAASRGSSRPPLAGGSGSSKAGDSVEAAAFAAAQTRLGLPYVYGATGPDSFDCSGLMQWAYAQAGVSLGRTTYDQINDGTPVNSTADLQVGDLIFFNNDSHVGMYAGNGMVLHAPHTGTVVKYERLDWIGSIYAMRHL</sequence>
<dbReference type="InterPro" id="IPR051794">
    <property type="entry name" value="PG_Endopeptidase_C40"/>
</dbReference>
<evidence type="ECO:0000256" key="6">
    <source>
        <dbReference type="SAM" id="MobiDB-lite"/>
    </source>
</evidence>
<keyword evidence="5" id="KW-0175">Coiled coil</keyword>
<feature type="region of interest" description="Disordered" evidence="6">
    <location>
        <begin position="203"/>
        <end position="231"/>
    </location>
</feature>
<feature type="chain" id="PRO_5010205593" evidence="7">
    <location>
        <begin position="36"/>
        <end position="349"/>
    </location>
</feature>
<protein>
    <submittedName>
        <fullName evidence="9">Cell wall-associated hydrolase, NlpC family</fullName>
    </submittedName>
</protein>
<dbReference type="GO" id="GO:0008234">
    <property type="term" value="F:cysteine-type peptidase activity"/>
    <property type="evidence" value="ECO:0007669"/>
    <property type="project" value="UniProtKB-KW"/>
</dbReference>
<evidence type="ECO:0000256" key="4">
    <source>
        <dbReference type="ARBA" id="ARBA00022807"/>
    </source>
</evidence>
<dbReference type="RefSeq" id="WP_075004030.1">
    <property type="nucleotide sequence ID" value="NZ_FOAZ01000012.1"/>
</dbReference>
<evidence type="ECO:0000256" key="5">
    <source>
        <dbReference type="SAM" id="Coils"/>
    </source>
</evidence>